<dbReference type="AlphaFoldDB" id="A0A6C1E1H2"/>
<reference evidence="1 2" key="1">
    <citation type="journal article" date="2019" name="BMC Genomics">
        <title>Chromosome level assembly and comparative genome analysis confirm lager-brewing yeasts originated from a single hybridization.</title>
        <authorList>
            <person name="Salazar A.N."/>
            <person name="Gorter de Vries A.R."/>
            <person name="van den Broek M."/>
            <person name="Brouwers N."/>
            <person name="de la Torre Cortes P."/>
            <person name="Kuijpers N.G.A."/>
            <person name="Daran J.G."/>
            <person name="Abeel T."/>
        </authorList>
    </citation>
    <scope>NUCLEOTIDE SEQUENCE [LARGE SCALE GENOMIC DNA]</scope>
    <source>
        <strain evidence="1 2">CBS 1483</strain>
    </source>
</reference>
<sequence length="268" mass="30958">MGLPEVNFLRKNCILVELKLFYQTVYPPKELYWNNRITAELSTFSNIKYARPTFAVNNGTFQRTRPKLDLVLASSDIRKLATVLFNLKALIMNTKGEEPTLTTMTSVQTNEEKNDNLEQKYSSLLDRWNGKVEVHDSPFLQLQRDSTLLFAERPVRYVSTTEGEGVDISSEEFFRLEEEQCRRNYDVLVDEHSTPSIGMKDGQYGPNIIHFEPSLYHTYSSLPMSMKFWLNGLEDDETTMMNIDEKSAENLDILLHGFKGFSNKRVKG</sequence>
<name>A0A6C1E1H2_SACPS</name>
<organism evidence="1 2">
    <name type="scientific">Saccharomyces pastorianus</name>
    <name type="common">Lager yeast</name>
    <name type="synonym">Saccharomyces cerevisiae x Saccharomyces eubayanus</name>
    <dbReference type="NCBI Taxonomy" id="27292"/>
    <lineage>
        <taxon>Eukaryota</taxon>
        <taxon>Fungi</taxon>
        <taxon>Dikarya</taxon>
        <taxon>Ascomycota</taxon>
        <taxon>Saccharomycotina</taxon>
        <taxon>Saccharomycetes</taxon>
        <taxon>Saccharomycetales</taxon>
        <taxon>Saccharomycetaceae</taxon>
        <taxon>Saccharomyces</taxon>
    </lineage>
</organism>
<keyword evidence="2" id="KW-1185">Reference proteome</keyword>
<accession>A0A6C1E1H2</accession>
<evidence type="ECO:0000313" key="1">
    <source>
        <dbReference type="EMBL" id="QID83092.1"/>
    </source>
</evidence>
<dbReference type="OrthoDB" id="4038219at2759"/>
<dbReference type="Proteomes" id="UP000501346">
    <property type="component" value="Chromosome ScXVI"/>
</dbReference>
<proteinExistence type="predicted"/>
<dbReference type="EMBL" id="CP048997">
    <property type="protein sequence ID" value="QID83092.1"/>
    <property type="molecule type" value="Genomic_DNA"/>
</dbReference>
<evidence type="ECO:0000313" key="2">
    <source>
        <dbReference type="Proteomes" id="UP000501346"/>
    </source>
</evidence>
<gene>
    <name evidence="1" type="primary">MSS18_1</name>
    <name evidence="1" type="ORF">GRS66_005534</name>
</gene>
<protein>
    <submittedName>
        <fullName evidence="1">Mitochondrial splicing system relatd protein</fullName>
    </submittedName>
</protein>